<reference evidence="2 3" key="1">
    <citation type="submission" date="2020-11" db="EMBL/GenBank/DDBJ databases">
        <title>Kefir isolates.</title>
        <authorList>
            <person name="Marcisauskas S."/>
            <person name="Kim Y."/>
            <person name="Blasche S."/>
        </authorList>
    </citation>
    <scope>NUCLEOTIDE SEQUENCE [LARGE SCALE GENOMIC DNA]</scope>
    <source>
        <strain evidence="2 3">KR</strain>
    </source>
</reference>
<evidence type="ECO:0000313" key="2">
    <source>
        <dbReference type="EMBL" id="KAG0656289.1"/>
    </source>
</evidence>
<feature type="region of interest" description="Disordered" evidence="1">
    <location>
        <begin position="100"/>
        <end position="179"/>
    </location>
</feature>
<gene>
    <name evidence="2" type="ORF">C6P46_000357</name>
</gene>
<protein>
    <submittedName>
        <fullName evidence="2">Uncharacterized protein</fullName>
    </submittedName>
</protein>
<feature type="compositionally biased region" description="Pro residues" evidence="1">
    <location>
        <begin position="414"/>
        <end position="434"/>
    </location>
</feature>
<proteinExistence type="predicted"/>
<dbReference type="AlphaFoldDB" id="A0A9P6VX42"/>
<dbReference type="Proteomes" id="UP000777482">
    <property type="component" value="Unassembled WGS sequence"/>
</dbReference>
<evidence type="ECO:0000256" key="1">
    <source>
        <dbReference type="SAM" id="MobiDB-lite"/>
    </source>
</evidence>
<name>A0A9P6VX42_RHOMI</name>
<evidence type="ECO:0000313" key="3">
    <source>
        <dbReference type="Proteomes" id="UP000777482"/>
    </source>
</evidence>
<feature type="compositionally biased region" description="Basic and acidic residues" evidence="1">
    <location>
        <begin position="326"/>
        <end position="343"/>
    </location>
</feature>
<keyword evidence="3" id="KW-1185">Reference proteome</keyword>
<dbReference type="OrthoDB" id="2529759at2759"/>
<organism evidence="2 3">
    <name type="scientific">Rhodotorula mucilaginosa</name>
    <name type="common">Yeast</name>
    <name type="synonym">Rhodotorula rubra</name>
    <dbReference type="NCBI Taxonomy" id="5537"/>
    <lineage>
        <taxon>Eukaryota</taxon>
        <taxon>Fungi</taxon>
        <taxon>Dikarya</taxon>
        <taxon>Basidiomycota</taxon>
        <taxon>Pucciniomycotina</taxon>
        <taxon>Microbotryomycetes</taxon>
        <taxon>Sporidiobolales</taxon>
        <taxon>Sporidiobolaceae</taxon>
        <taxon>Rhodotorula</taxon>
    </lineage>
</organism>
<sequence length="497" mass="53218">MSAIVARNTQPTPLPQESATKEDKHVSFHPLAVYITTAPEGEPEKTMVDHAREELSQRKRRVRVRTYSWDAPQIGDATSKAWHSMVNGFTATLEPFLHSGAGSSSSGGGVCSSGSTYRRESSPDRQISLSRSRSRSQSAGRSEGTSARARSGSRGADGRDDPTSPDYDPTFIPAPRPRLSLKLPTIMRTPSRAVYESASSPTTTGGGGGCVFLSCPRKSILRCSRTRTRSESPVASSPHPFPALARTVSPPPPPYHEPSWPVASDVVPLLPCCAACEKATLYGSEATALGSYEEKWSRGARKARQEAEKREAARAEWRRVAEEMGDKYRCPIEVRRPSDRPKDDDDDEDDEVAPHPDCPSSRLGEMVRRSGNIDELGDVRASIQPAPATEEDEEAEVRSPDHQGLSVVAVSSPARPPSPEPASPPAKTAPPPESAAPQEAANPDQPEPAPIRAPSLPAPVPRPTGRRRLSSISSKIAATLGGGLLNSPSHHVTGLGA</sequence>
<dbReference type="EMBL" id="PUHQ01000100">
    <property type="protein sequence ID" value="KAG0656289.1"/>
    <property type="molecule type" value="Genomic_DNA"/>
</dbReference>
<accession>A0A9P6VX42</accession>
<feature type="region of interest" description="Disordered" evidence="1">
    <location>
        <begin position="293"/>
        <end position="312"/>
    </location>
</feature>
<feature type="compositionally biased region" description="Polar residues" evidence="1">
    <location>
        <begin position="7"/>
        <end position="18"/>
    </location>
</feature>
<feature type="region of interest" description="Disordered" evidence="1">
    <location>
        <begin position="226"/>
        <end position="257"/>
    </location>
</feature>
<feature type="region of interest" description="Disordered" evidence="1">
    <location>
        <begin position="1"/>
        <end position="26"/>
    </location>
</feature>
<feature type="compositionally biased region" description="Low complexity" evidence="1">
    <location>
        <begin position="125"/>
        <end position="154"/>
    </location>
</feature>
<feature type="region of interest" description="Disordered" evidence="1">
    <location>
        <begin position="326"/>
        <end position="474"/>
    </location>
</feature>
<feature type="compositionally biased region" description="Pro residues" evidence="1">
    <location>
        <begin position="445"/>
        <end position="462"/>
    </location>
</feature>
<comment type="caution">
    <text evidence="2">The sequence shown here is derived from an EMBL/GenBank/DDBJ whole genome shotgun (WGS) entry which is preliminary data.</text>
</comment>